<dbReference type="Gramene" id="Solyc01g106550.1.1">
    <property type="protein sequence ID" value="Solyc01g106550.1.1"/>
    <property type="gene ID" value="Solyc01g106550.1"/>
</dbReference>
<organism evidence="1">
    <name type="scientific">Solanum lycopersicum</name>
    <name type="common">Tomato</name>
    <name type="synonym">Lycopersicon esculentum</name>
    <dbReference type="NCBI Taxonomy" id="4081"/>
    <lineage>
        <taxon>Eukaryota</taxon>
        <taxon>Viridiplantae</taxon>
        <taxon>Streptophyta</taxon>
        <taxon>Embryophyta</taxon>
        <taxon>Tracheophyta</taxon>
        <taxon>Spermatophyta</taxon>
        <taxon>Magnoliopsida</taxon>
        <taxon>eudicotyledons</taxon>
        <taxon>Gunneridae</taxon>
        <taxon>Pentapetalae</taxon>
        <taxon>asterids</taxon>
        <taxon>lamiids</taxon>
        <taxon>Solanales</taxon>
        <taxon>Solanaceae</taxon>
        <taxon>Solanoideae</taxon>
        <taxon>Solaneae</taxon>
        <taxon>Solanum</taxon>
        <taxon>Solanum subgen. Lycopersicon</taxon>
    </lineage>
</organism>
<proteinExistence type="predicted"/>
<sequence length="133" mass="14895">MKKTFSKLLPKFQMDVQSTSKRFTLDISLHVENPSFSLGLTHNFREISGSISKSNIVQDIISKLRNDPTRFVNGSVKDHANVVVGSSKKRKDKTDVCTVHNDKNEVVGSGSFGHHKAIKFLGQRESILIRINT</sequence>
<dbReference type="PhylomeDB" id="K4B2M2"/>
<accession>K4B2M2</accession>
<dbReference type="PaxDb" id="4081-Solyc01g106550.1.1"/>
<name>K4B2M2_SOLLC</name>
<reference evidence="1" key="2">
    <citation type="submission" date="2015-06" db="UniProtKB">
        <authorList>
            <consortium name="EnsemblPlants"/>
        </authorList>
    </citation>
    <scope>IDENTIFICATION</scope>
    <source>
        <strain evidence="1">cv. Heinz 1706</strain>
    </source>
</reference>
<dbReference type="HOGENOM" id="CLU_157571_0_0_1"/>
<evidence type="ECO:0000313" key="2">
    <source>
        <dbReference type="Proteomes" id="UP000004994"/>
    </source>
</evidence>
<reference evidence="1" key="1">
    <citation type="journal article" date="2012" name="Nature">
        <title>The tomato genome sequence provides insights into fleshy fruit evolution.</title>
        <authorList>
            <consortium name="Tomato Genome Consortium"/>
        </authorList>
    </citation>
    <scope>NUCLEOTIDE SEQUENCE [LARGE SCALE GENOMIC DNA]</scope>
    <source>
        <strain evidence="1">cv. Heinz 1706</strain>
    </source>
</reference>
<keyword evidence="2" id="KW-1185">Reference proteome</keyword>
<protein>
    <submittedName>
        <fullName evidence="1">Uncharacterized protein</fullName>
    </submittedName>
</protein>
<dbReference type="Proteomes" id="UP000004994">
    <property type="component" value="Chromosome 1"/>
</dbReference>
<dbReference type="EnsemblPlants" id="Solyc01g106550.1.1">
    <property type="protein sequence ID" value="Solyc01g106550.1.1"/>
    <property type="gene ID" value="Solyc01g106550.1"/>
</dbReference>
<dbReference type="AlphaFoldDB" id="K4B2M2"/>
<evidence type="ECO:0000313" key="1">
    <source>
        <dbReference type="EnsemblPlants" id="Solyc01g106550.1.1"/>
    </source>
</evidence>
<dbReference type="InParanoid" id="K4B2M2"/>